<sequence length="472" mass="55356">MTALINHEQTLHQLVAVSFITNLKKIGVFKFLLYLLYPKKNEIQIIIQYWIRILHIKIGRINDFDKLVINYVTFYFIFVFHLITTKIYKYICIFLLSQVTTLFMFDTLCLSFKLINTFTGPITVVRSIDYSTFDDCQFICSGSYDSIVRVWDVDNNKRMQSFNGHLSDVRCVKFSSYHNHRQNIICSSSNDKTIRFWDFKHNQQLQILNGHTFGVNGLKFSPFNGGRYLCSGSDDTTIRLWDVETSKSLHVFNGHIYHVCTIRIWDIEIAKQFNVFKGHTNSLWSVKYGSNELVNTILSGSSDRSVRLWDIRSSEQIQVFNGHSSVVMCVGYSSFVIKNSIGNSNVIYSGSLDNKIRFWDIRSNKEELYVIDGNDKDDGISCLKFVSLKKKMIVVFIYIMAQEMVEFVFGDKFFELKRLYQKGQFIYEFMNKLLDVSNRLKKAIICKYLFLYIEITGNRINYFFMFRANYDL</sequence>
<accession>X6LY70</accession>
<dbReference type="AlphaFoldDB" id="X6LY70"/>
<dbReference type="InterPro" id="IPR036322">
    <property type="entry name" value="WD40_repeat_dom_sf"/>
</dbReference>
<evidence type="ECO:0000313" key="5">
    <source>
        <dbReference type="EMBL" id="ETO06564.1"/>
    </source>
</evidence>
<feature type="repeat" description="WD" evidence="3">
    <location>
        <begin position="320"/>
        <end position="369"/>
    </location>
</feature>
<keyword evidence="2" id="KW-0677">Repeat</keyword>
<dbReference type="InterPro" id="IPR020472">
    <property type="entry name" value="WD40_PAC1"/>
</dbReference>
<feature type="repeat" description="WD" evidence="3">
    <location>
        <begin position="137"/>
        <end position="161"/>
    </location>
</feature>
<dbReference type="SMART" id="SM00320">
    <property type="entry name" value="WD40"/>
    <property type="match status" value="5"/>
</dbReference>
<dbReference type="OrthoDB" id="10002522at2759"/>
<reference evidence="5 6" key="1">
    <citation type="journal article" date="2013" name="Curr. Biol.">
        <title>The Genome of the Foraminiferan Reticulomyxa filosa.</title>
        <authorList>
            <person name="Glockner G."/>
            <person name="Hulsmann N."/>
            <person name="Schleicher M."/>
            <person name="Noegel A.A."/>
            <person name="Eichinger L."/>
            <person name="Gallinger C."/>
            <person name="Pawlowski J."/>
            <person name="Sierra R."/>
            <person name="Euteneuer U."/>
            <person name="Pillet L."/>
            <person name="Moustafa A."/>
            <person name="Platzer M."/>
            <person name="Groth M."/>
            <person name="Szafranski K."/>
            <person name="Schliwa M."/>
        </authorList>
    </citation>
    <scope>NUCLEOTIDE SEQUENCE [LARGE SCALE GENOMIC DNA]</scope>
</reference>
<dbReference type="PROSITE" id="PS50294">
    <property type="entry name" value="WD_REPEATS_REGION"/>
    <property type="match status" value="3"/>
</dbReference>
<gene>
    <name evidence="5" type="ORF">RFI_30828</name>
</gene>
<dbReference type="PRINTS" id="PR00320">
    <property type="entry name" value="GPROTEINBRPT"/>
</dbReference>
<name>X6LY70_RETFI</name>
<dbReference type="PANTHER" id="PTHR19848:SF8">
    <property type="entry name" value="F-BOX AND WD REPEAT DOMAIN CONTAINING 7"/>
    <property type="match status" value="1"/>
</dbReference>
<evidence type="ECO:0000256" key="4">
    <source>
        <dbReference type="SAM" id="Phobius"/>
    </source>
</evidence>
<keyword evidence="4" id="KW-0472">Membrane</keyword>
<dbReference type="PROSITE" id="PS00678">
    <property type="entry name" value="WD_REPEATS_1"/>
    <property type="match status" value="5"/>
</dbReference>
<dbReference type="Gene3D" id="2.130.10.10">
    <property type="entry name" value="YVTN repeat-like/Quinoprotein amine dehydrogenase"/>
    <property type="match status" value="2"/>
</dbReference>
<dbReference type="Pfam" id="PF00400">
    <property type="entry name" value="WD40"/>
    <property type="match status" value="5"/>
</dbReference>
<dbReference type="PANTHER" id="PTHR19848">
    <property type="entry name" value="WD40 REPEAT PROTEIN"/>
    <property type="match status" value="1"/>
</dbReference>
<dbReference type="CDD" id="cd00200">
    <property type="entry name" value="WD40"/>
    <property type="match status" value="1"/>
</dbReference>
<keyword evidence="1 3" id="KW-0853">WD repeat</keyword>
<feature type="repeat" description="WD" evidence="3">
    <location>
        <begin position="162"/>
        <end position="207"/>
    </location>
</feature>
<keyword evidence="6" id="KW-1185">Reference proteome</keyword>
<dbReference type="SUPFAM" id="SSF50978">
    <property type="entry name" value="WD40 repeat-like"/>
    <property type="match status" value="1"/>
</dbReference>
<keyword evidence="4" id="KW-1133">Transmembrane helix</keyword>
<keyword evidence="4" id="KW-0812">Transmembrane</keyword>
<feature type="repeat" description="WD" evidence="3">
    <location>
        <begin position="276"/>
        <end position="319"/>
    </location>
</feature>
<feature type="repeat" description="WD" evidence="3">
    <location>
        <begin position="208"/>
        <end position="251"/>
    </location>
</feature>
<dbReference type="PROSITE" id="PS50082">
    <property type="entry name" value="WD_REPEATS_2"/>
    <property type="match status" value="5"/>
</dbReference>
<proteinExistence type="predicted"/>
<dbReference type="InterPro" id="IPR019775">
    <property type="entry name" value="WD40_repeat_CS"/>
</dbReference>
<evidence type="ECO:0000256" key="1">
    <source>
        <dbReference type="ARBA" id="ARBA00022574"/>
    </source>
</evidence>
<feature type="transmembrane region" description="Helical" evidence="4">
    <location>
        <begin position="67"/>
        <end position="83"/>
    </location>
</feature>
<dbReference type="EMBL" id="ASPP01027018">
    <property type="protein sequence ID" value="ETO06564.1"/>
    <property type="molecule type" value="Genomic_DNA"/>
</dbReference>
<protein>
    <submittedName>
        <fullName evidence="5">WD-repeat protein</fullName>
    </submittedName>
</protein>
<dbReference type="InterPro" id="IPR015943">
    <property type="entry name" value="WD40/YVTN_repeat-like_dom_sf"/>
</dbReference>
<organism evidence="5 6">
    <name type="scientific">Reticulomyxa filosa</name>
    <dbReference type="NCBI Taxonomy" id="46433"/>
    <lineage>
        <taxon>Eukaryota</taxon>
        <taxon>Sar</taxon>
        <taxon>Rhizaria</taxon>
        <taxon>Retaria</taxon>
        <taxon>Foraminifera</taxon>
        <taxon>Monothalamids</taxon>
        <taxon>Reticulomyxidae</taxon>
        <taxon>Reticulomyxa</taxon>
    </lineage>
</organism>
<dbReference type="InterPro" id="IPR001680">
    <property type="entry name" value="WD40_rpt"/>
</dbReference>
<evidence type="ECO:0000256" key="3">
    <source>
        <dbReference type="PROSITE-ProRule" id="PRU00221"/>
    </source>
</evidence>
<dbReference type="Proteomes" id="UP000023152">
    <property type="component" value="Unassembled WGS sequence"/>
</dbReference>
<evidence type="ECO:0000256" key="2">
    <source>
        <dbReference type="ARBA" id="ARBA00022737"/>
    </source>
</evidence>
<evidence type="ECO:0000313" key="6">
    <source>
        <dbReference type="Proteomes" id="UP000023152"/>
    </source>
</evidence>
<comment type="caution">
    <text evidence="5">The sequence shown here is derived from an EMBL/GenBank/DDBJ whole genome shotgun (WGS) entry which is preliminary data.</text>
</comment>